<proteinExistence type="predicted"/>
<keyword evidence="2" id="KW-1185">Reference proteome</keyword>
<sequence>MSDKLHLLTLPMEIRCHIYSFIYLEGHIVDFLRPKFHYTETALFLSCRQLSQETLEYYYARNDFSLPLWKPFAVSGWRFHPKHFNLVKVLHLKSRRFFWKSSGEGPRFVVGHEENCQQRLRKYLNALFWADQGIEAPRLKTLIFADRAPGAPGPLLWGWSMENSKDRIDGYVRIFEELHIEVGQVVVNFS</sequence>
<evidence type="ECO:0000313" key="2">
    <source>
        <dbReference type="Proteomes" id="UP000664534"/>
    </source>
</evidence>
<reference evidence="1" key="1">
    <citation type="submission" date="2021-03" db="EMBL/GenBank/DDBJ databases">
        <authorList>
            <person name="Tagirdzhanova G."/>
        </authorList>
    </citation>
    <scope>NUCLEOTIDE SEQUENCE</scope>
</reference>
<evidence type="ECO:0000313" key="1">
    <source>
        <dbReference type="EMBL" id="CAF9922956.1"/>
    </source>
</evidence>
<organism evidence="1 2">
    <name type="scientific">Imshaugia aleurites</name>
    <dbReference type="NCBI Taxonomy" id="172621"/>
    <lineage>
        <taxon>Eukaryota</taxon>
        <taxon>Fungi</taxon>
        <taxon>Dikarya</taxon>
        <taxon>Ascomycota</taxon>
        <taxon>Pezizomycotina</taxon>
        <taxon>Lecanoromycetes</taxon>
        <taxon>OSLEUM clade</taxon>
        <taxon>Lecanoromycetidae</taxon>
        <taxon>Lecanorales</taxon>
        <taxon>Lecanorineae</taxon>
        <taxon>Parmeliaceae</taxon>
        <taxon>Imshaugia</taxon>
    </lineage>
</organism>
<protein>
    <recommendedName>
        <fullName evidence="3">F-box domain-containing protein</fullName>
    </recommendedName>
</protein>
<gene>
    <name evidence="1" type="ORF">IMSHALPRED_005813</name>
</gene>
<comment type="caution">
    <text evidence="1">The sequence shown here is derived from an EMBL/GenBank/DDBJ whole genome shotgun (WGS) entry which is preliminary data.</text>
</comment>
<evidence type="ECO:0008006" key="3">
    <source>
        <dbReference type="Google" id="ProtNLM"/>
    </source>
</evidence>
<accession>A0A8H3FL30</accession>
<dbReference type="OrthoDB" id="5373643at2759"/>
<dbReference type="AlphaFoldDB" id="A0A8H3FL30"/>
<dbReference type="Proteomes" id="UP000664534">
    <property type="component" value="Unassembled WGS sequence"/>
</dbReference>
<dbReference type="EMBL" id="CAJPDT010000032">
    <property type="protein sequence ID" value="CAF9922956.1"/>
    <property type="molecule type" value="Genomic_DNA"/>
</dbReference>
<name>A0A8H3FL30_9LECA</name>